<dbReference type="PANTHER" id="PTHR43685:SF2">
    <property type="entry name" value="GLYCOSYLTRANSFERASE 2-LIKE DOMAIN-CONTAINING PROTEIN"/>
    <property type="match status" value="1"/>
</dbReference>
<evidence type="ECO:0000313" key="2">
    <source>
        <dbReference type="EMBL" id="QMU27564.1"/>
    </source>
</evidence>
<dbReference type="Gene3D" id="3.90.550.10">
    <property type="entry name" value="Spore Coat Polysaccharide Biosynthesis Protein SpsA, Chain A"/>
    <property type="match status" value="1"/>
</dbReference>
<dbReference type="RefSeq" id="WP_182414759.1">
    <property type="nucleotide sequence ID" value="NZ_CP055153.1"/>
</dbReference>
<dbReference type="InterPro" id="IPR001173">
    <property type="entry name" value="Glyco_trans_2-like"/>
</dbReference>
<gene>
    <name evidence="2" type="ORF">HUW48_05695</name>
</gene>
<dbReference type="AlphaFoldDB" id="A0A7L7L470"/>
<reference evidence="2 3" key="2">
    <citation type="submission" date="2020-08" db="EMBL/GenBank/DDBJ databases">
        <title>Adhaeribacter dokdonensis sp. nov., isolated from the rhizosphere of Elymus tsukushiensis, a plant native to the Dokdo Islands, Republic of Korea.</title>
        <authorList>
            <person name="Ghim S.Y."/>
        </authorList>
    </citation>
    <scope>NUCLEOTIDE SEQUENCE [LARGE SCALE GENOMIC DNA]</scope>
    <source>
        <strain evidence="2 3">KUDC8001</strain>
    </source>
</reference>
<dbReference type="EMBL" id="CP055153">
    <property type="protein sequence ID" value="QMU27564.1"/>
    <property type="molecule type" value="Genomic_DNA"/>
</dbReference>
<dbReference type="InterPro" id="IPR050834">
    <property type="entry name" value="Glycosyltransf_2"/>
</dbReference>
<sequence>MNLQPKYRANIPLVEESVRPFWSVMIPVYNCSKYLAKTLESVLMQAPGEEQMQIEVVDDFSSDNPEKVVWEVGHGRVNYFRQSQNLGHTKNFETCLKRSNGLWVHQLHGDDYILPGFYDELHEVIQNNQKIGAAFCQNFSINENDQFIGLSSLIQTEAGVIPDFLSTIAYRQRIFTPSIVVKRAVYEDLGGFDERLKWCEDWEMWVRISKYYEFGYVPKALACYRVHNTSNTARYAKNAIKMLDFVEGIKMVNNYLPEEAKSSHLKEVLNYYGETWVMYEIENALNAGDKKTAWFNWKLANSITSAMSVKIRLAKLAYRIAKT</sequence>
<reference evidence="2 3" key="1">
    <citation type="submission" date="2020-06" db="EMBL/GenBank/DDBJ databases">
        <authorList>
            <person name="Hwang Y.J."/>
        </authorList>
    </citation>
    <scope>NUCLEOTIDE SEQUENCE [LARGE SCALE GENOMIC DNA]</scope>
    <source>
        <strain evidence="2 3">KUDC8001</strain>
    </source>
</reference>
<evidence type="ECO:0000259" key="1">
    <source>
        <dbReference type="Pfam" id="PF00535"/>
    </source>
</evidence>
<dbReference type="Pfam" id="PF00535">
    <property type="entry name" value="Glycos_transf_2"/>
    <property type="match status" value="1"/>
</dbReference>
<dbReference type="KEGG" id="add:HUW48_05695"/>
<proteinExistence type="predicted"/>
<keyword evidence="3" id="KW-1185">Reference proteome</keyword>
<dbReference type="SUPFAM" id="SSF53448">
    <property type="entry name" value="Nucleotide-diphospho-sugar transferases"/>
    <property type="match status" value="1"/>
</dbReference>
<name>A0A7L7L470_9BACT</name>
<protein>
    <submittedName>
        <fullName evidence="2">Glycosyltransferase</fullName>
    </submittedName>
</protein>
<dbReference type="InterPro" id="IPR029044">
    <property type="entry name" value="Nucleotide-diphossugar_trans"/>
</dbReference>
<evidence type="ECO:0000313" key="3">
    <source>
        <dbReference type="Proteomes" id="UP000514509"/>
    </source>
</evidence>
<dbReference type="PANTHER" id="PTHR43685">
    <property type="entry name" value="GLYCOSYLTRANSFERASE"/>
    <property type="match status" value="1"/>
</dbReference>
<dbReference type="Proteomes" id="UP000514509">
    <property type="component" value="Chromosome"/>
</dbReference>
<accession>A0A7L7L470</accession>
<keyword evidence="2" id="KW-0808">Transferase</keyword>
<organism evidence="2 3">
    <name type="scientific">Adhaeribacter radiodurans</name>
    <dbReference type="NCBI Taxonomy" id="2745197"/>
    <lineage>
        <taxon>Bacteria</taxon>
        <taxon>Pseudomonadati</taxon>
        <taxon>Bacteroidota</taxon>
        <taxon>Cytophagia</taxon>
        <taxon>Cytophagales</taxon>
        <taxon>Hymenobacteraceae</taxon>
        <taxon>Adhaeribacter</taxon>
    </lineage>
</organism>
<feature type="domain" description="Glycosyltransferase 2-like" evidence="1">
    <location>
        <begin position="23"/>
        <end position="148"/>
    </location>
</feature>
<dbReference type="GO" id="GO:0016740">
    <property type="term" value="F:transferase activity"/>
    <property type="evidence" value="ECO:0007669"/>
    <property type="project" value="UniProtKB-KW"/>
</dbReference>